<dbReference type="GO" id="GO:0016887">
    <property type="term" value="F:ATP hydrolysis activity"/>
    <property type="evidence" value="ECO:0007669"/>
    <property type="project" value="InterPro"/>
</dbReference>
<keyword evidence="3" id="KW-0813">Transport</keyword>
<name>A0A1Y5TFC1_9PROT</name>
<comment type="similarity">
    <text evidence="2">Belongs to the ABC transporter superfamily.</text>
</comment>
<dbReference type="PROSITE" id="PS00211">
    <property type="entry name" value="ABC_TRANSPORTER_1"/>
    <property type="match status" value="1"/>
</dbReference>
<dbReference type="InterPro" id="IPR050086">
    <property type="entry name" value="MetN_ABC_transporter-like"/>
</dbReference>
<evidence type="ECO:0000313" key="9">
    <source>
        <dbReference type="EMBL" id="SLN60591.1"/>
    </source>
</evidence>
<evidence type="ECO:0000313" key="10">
    <source>
        <dbReference type="Proteomes" id="UP000193200"/>
    </source>
</evidence>
<sequence length="237" mass="25490">MAILPCRAEGLSFRADGKPLLGPLDLELDDGGTTVILGHNGAGKSLLLNLLHGLMPPSAGHVRWLGPDGADNRRRQAMVFQKPVMLRRSVLANVEYGLKLRGVARAERRRRAAIVLQRTGLADIAERQARALSGGEQQRLALARTWVLEPEILFLDEPTASLDPGAIAAVEAIVTEIRDGGTKIVMTTHDMGQARRLADEVIFLARGQVAERGPAGAFFAGPASDPAQAFLEGRLAW</sequence>
<dbReference type="InterPro" id="IPR003439">
    <property type="entry name" value="ABC_transporter-like_ATP-bd"/>
</dbReference>
<feature type="domain" description="ABC transporter" evidence="8">
    <location>
        <begin position="6"/>
        <end position="231"/>
    </location>
</feature>
<dbReference type="EC" id="3.6.3.32" evidence="9"/>
<comment type="subcellular location">
    <subcellularLocation>
        <location evidence="1">Cell membrane</location>
        <topology evidence="1">Peripheral membrane protein</topology>
    </subcellularLocation>
</comment>
<dbReference type="SUPFAM" id="SSF52540">
    <property type="entry name" value="P-loop containing nucleoside triphosphate hydrolases"/>
    <property type="match status" value="1"/>
</dbReference>
<accession>A0A1Y5TFC1</accession>
<dbReference type="AlphaFoldDB" id="A0A1Y5TFC1"/>
<dbReference type="GO" id="GO:0005886">
    <property type="term" value="C:plasma membrane"/>
    <property type="evidence" value="ECO:0007669"/>
    <property type="project" value="UniProtKB-SubCell"/>
</dbReference>
<keyword evidence="7" id="KW-0472">Membrane</keyword>
<dbReference type="SMART" id="SM00382">
    <property type="entry name" value="AAA"/>
    <property type="match status" value="1"/>
</dbReference>
<evidence type="ECO:0000256" key="7">
    <source>
        <dbReference type="ARBA" id="ARBA00023136"/>
    </source>
</evidence>
<dbReference type="PANTHER" id="PTHR43166">
    <property type="entry name" value="AMINO ACID IMPORT ATP-BINDING PROTEIN"/>
    <property type="match status" value="1"/>
</dbReference>
<dbReference type="Gene3D" id="3.40.50.300">
    <property type="entry name" value="P-loop containing nucleotide triphosphate hydrolases"/>
    <property type="match status" value="1"/>
</dbReference>
<dbReference type="Pfam" id="PF00005">
    <property type="entry name" value="ABC_tran"/>
    <property type="match status" value="1"/>
</dbReference>
<dbReference type="OrthoDB" id="9802264at2"/>
<reference evidence="9 10" key="1">
    <citation type="submission" date="2017-03" db="EMBL/GenBank/DDBJ databases">
        <authorList>
            <person name="Afonso C.L."/>
            <person name="Miller P.J."/>
            <person name="Scott M.A."/>
            <person name="Spackman E."/>
            <person name="Goraichik I."/>
            <person name="Dimitrov K.M."/>
            <person name="Suarez D.L."/>
            <person name="Swayne D.E."/>
        </authorList>
    </citation>
    <scope>NUCLEOTIDE SEQUENCE [LARGE SCALE GENOMIC DNA]</scope>
    <source>
        <strain evidence="9 10">CECT 7691</strain>
    </source>
</reference>
<dbReference type="InterPro" id="IPR027417">
    <property type="entry name" value="P-loop_NTPase"/>
</dbReference>
<dbReference type="PANTHER" id="PTHR43166:SF9">
    <property type="entry name" value="GLUTAMATE_ASPARTATE IMPORT ATP-BINDING PROTEIN GLTL"/>
    <property type="match status" value="1"/>
</dbReference>
<evidence type="ECO:0000256" key="5">
    <source>
        <dbReference type="ARBA" id="ARBA00022741"/>
    </source>
</evidence>
<keyword evidence="9" id="KW-0378">Hydrolase</keyword>
<evidence type="ECO:0000256" key="1">
    <source>
        <dbReference type="ARBA" id="ARBA00004202"/>
    </source>
</evidence>
<dbReference type="GO" id="GO:0005524">
    <property type="term" value="F:ATP binding"/>
    <property type="evidence" value="ECO:0007669"/>
    <property type="project" value="UniProtKB-KW"/>
</dbReference>
<evidence type="ECO:0000259" key="8">
    <source>
        <dbReference type="PROSITE" id="PS50893"/>
    </source>
</evidence>
<evidence type="ECO:0000256" key="6">
    <source>
        <dbReference type="ARBA" id="ARBA00022840"/>
    </source>
</evidence>
<protein>
    <submittedName>
        <fullName evidence="9">Glycine betaine transport ATP-binding protein OpuAA</fullName>
        <ecNumber evidence="9">3.6.3.32</ecNumber>
    </submittedName>
</protein>
<gene>
    <name evidence="9" type="primary">opuAA</name>
    <name evidence="9" type="ORF">OCH7691_02671</name>
</gene>
<evidence type="ECO:0000256" key="2">
    <source>
        <dbReference type="ARBA" id="ARBA00005417"/>
    </source>
</evidence>
<keyword evidence="10" id="KW-1185">Reference proteome</keyword>
<evidence type="ECO:0000256" key="4">
    <source>
        <dbReference type="ARBA" id="ARBA00022475"/>
    </source>
</evidence>
<dbReference type="RefSeq" id="WP_085884000.1">
    <property type="nucleotide sequence ID" value="NZ_FWFR01000002.1"/>
</dbReference>
<dbReference type="InterPro" id="IPR003593">
    <property type="entry name" value="AAA+_ATPase"/>
</dbReference>
<proteinExistence type="inferred from homology"/>
<dbReference type="EMBL" id="FWFR01000002">
    <property type="protein sequence ID" value="SLN60591.1"/>
    <property type="molecule type" value="Genomic_DNA"/>
</dbReference>
<dbReference type="InParanoid" id="A0A1Y5TFC1"/>
<organism evidence="9 10">
    <name type="scientific">Oceanibacterium hippocampi</name>
    <dbReference type="NCBI Taxonomy" id="745714"/>
    <lineage>
        <taxon>Bacteria</taxon>
        <taxon>Pseudomonadati</taxon>
        <taxon>Pseudomonadota</taxon>
        <taxon>Alphaproteobacteria</taxon>
        <taxon>Sneathiellales</taxon>
        <taxon>Sneathiellaceae</taxon>
        <taxon>Oceanibacterium</taxon>
    </lineage>
</organism>
<keyword evidence="5" id="KW-0547">Nucleotide-binding</keyword>
<keyword evidence="4" id="KW-1003">Cell membrane</keyword>
<evidence type="ECO:0000256" key="3">
    <source>
        <dbReference type="ARBA" id="ARBA00022448"/>
    </source>
</evidence>
<dbReference type="Proteomes" id="UP000193200">
    <property type="component" value="Unassembled WGS sequence"/>
</dbReference>
<dbReference type="PROSITE" id="PS50893">
    <property type="entry name" value="ABC_TRANSPORTER_2"/>
    <property type="match status" value="1"/>
</dbReference>
<dbReference type="InterPro" id="IPR017871">
    <property type="entry name" value="ABC_transporter-like_CS"/>
</dbReference>
<keyword evidence="6 9" id="KW-0067">ATP-binding</keyword>